<feature type="region of interest" description="Involved in Mg(2+) ion dislocation from EF-Tu" evidence="6">
    <location>
        <begin position="79"/>
        <end position="82"/>
    </location>
</feature>
<evidence type="ECO:0000256" key="6">
    <source>
        <dbReference type="HAMAP-Rule" id="MF_00050"/>
    </source>
</evidence>
<dbReference type="PANTHER" id="PTHR11741">
    <property type="entry name" value="ELONGATION FACTOR TS"/>
    <property type="match status" value="1"/>
</dbReference>
<dbReference type="Gene3D" id="1.10.8.10">
    <property type="entry name" value="DNA helicase RuvA subunit, C-terminal domain"/>
    <property type="match status" value="1"/>
</dbReference>
<dbReference type="InterPro" id="IPR018101">
    <property type="entry name" value="Transl_elong_Ts_CS"/>
</dbReference>
<organism evidence="8 10">
    <name type="scientific">Anaplasma phagocytophilum</name>
    <name type="common">Ehrlichia phagocytophila</name>
    <dbReference type="NCBI Taxonomy" id="948"/>
    <lineage>
        <taxon>Bacteria</taxon>
        <taxon>Pseudomonadati</taxon>
        <taxon>Pseudomonadota</taxon>
        <taxon>Alphaproteobacteria</taxon>
        <taxon>Rickettsiales</taxon>
        <taxon>Anaplasmataceae</taxon>
        <taxon>Anaplasma</taxon>
        <taxon>phagocytophilum group</taxon>
    </lineage>
</organism>
<evidence type="ECO:0000256" key="2">
    <source>
        <dbReference type="ARBA" id="ARBA00016956"/>
    </source>
</evidence>
<evidence type="ECO:0000256" key="3">
    <source>
        <dbReference type="ARBA" id="ARBA00022490"/>
    </source>
</evidence>
<dbReference type="Proteomes" id="UP000055047">
    <property type="component" value="Unassembled WGS sequence"/>
</dbReference>
<dbReference type="HAMAP" id="MF_00050">
    <property type="entry name" value="EF_Ts"/>
    <property type="match status" value="1"/>
</dbReference>
<keyword evidence="3 6" id="KW-0963">Cytoplasm</keyword>
<evidence type="ECO:0000256" key="5">
    <source>
        <dbReference type="ARBA" id="ARBA00022917"/>
    </source>
</evidence>
<dbReference type="Pfam" id="PF00889">
    <property type="entry name" value="EF_TS"/>
    <property type="match status" value="1"/>
</dbReference>
<dbReference type="EMBL" id="CCXQ01000013">
    <property type="protein sequence ID" value="CEG20423.1"/>
    <property type="molecule type" value="Genomic_DNA"/>
</dbReference>
<gene>
    <name evidence="6 8" type="primary">tsf</name>
    <name evidence="9" type="ORF">ANAPC1_00591</name>
    <name evidence="8" type="ORF">ANAPHAGO_00976</name>
</gene>
<dbReference type="PROSITE" id="PS01126">
    <property type="entry name" value="EF_TS_1"/>
    <property type="match status" value="1"/>
</dbReference>
<reference evidence="9" key="3">
    <citation type="submission" date="2016-03" db="EMBL/GenBank/DDBJ databases">
        <authorList>
            <person name="Loux V."/>
        </authorList>
    </citation>
    <scope>NUCLEOTIDE SEQUENCE</scope>
    <source>
        <strain evidence="9">C1</strain>
    </source>
</reference>
<reference evidence="11" key="2">
    <citation type="submission" date="2016-03" db="EMBL/GenBank/DDBJ databases">
        <authorList>
            <person name="Loux Valentin"/>
        </authorList>
    </citation>
    <scope>NUCLEOTIDE SEQUENCE [LARGE SCALE GENOMIC DNA]</scope>
    <source>
        <strain evidence="11">C1</strain>
    </source>
</reference>
<name>A0A098EDS7_ANAPH</name>
<keyword evidence="4 6" id="KW-0251">Elongation factor</keyword>
<dbReference type="GO" id="GO:0003746">
    <property type="term" value="F:translation elongation factor activity"/>
    <property type="evidence" value="ECO:0007669"/>
    <property type="project" value="UniProtKB-UniRule"/>
</dbReference>
<dbReference type="FunFam" id="1.10.286.20:FF:000001">
    <property type="entry name" value="Elongation factor Ts"/>
    <property type="match status" value="1"/>
</dbReference>
<dbReference type="FunFam" id="1.10.8.10:FF:000001">
    <property type="entry name" value="Elongation factor Ts"/>
    <property type="match status" value="1"/>
</dbReference>
<dbReference type="CDD" id="cd14275">
    <property type="entry name" value="UBA_EF-Ts"/>
    <property type="match status" value="1"/>
</dbReference>
<dbReference type="PANTHER" id="PTHR11741:SF0">
    <property type="entry name" value="ELONGATION FACTOR TS, MITOCHONDRIAL"/>
    <property type="match status" value="1"/>
</dbReference>
<comment type="similarity">
    <text evidence="1 6">Belongs to the EF-Ts family.</text>
</comment>
<evidence type="ECO:0000313" key="8">
    <source>
        <dbReference type="EMBL" id="CEG20423.1"/>
    </source>
</evidence>
<reference evidence="8 10" key="1">
    <citation type="submission" date="2014-09" db="EMBL/GenBank/DDBJ databases">
        <authorList>
            <person name="Loux Valentin"/>
            <person name="Dugat Thibaut"/>
        </authorList>
    </citation>
    <scope>NUCLEOTIDE SEQUENCE [LARGE SCALE GENOMIC DNA]</scope>
    <source>
        <strain evidence="8 10">BOV-10_179</strain>
    </source>
</reference>
<feature type="domain" description="Translation elongation factor EFTs/EF1B dimerisation" evidence="7">
    <location>
        <begin position="70"/>
        <end position="278"/>
    </location>
</feature>
<dbReference type="SUPFAM" id="SSF54713">
    <property type="entry name" value="Elongation factor Ts (EF-Ts), dimerisation domain"/>
    <property type="match status" value="1"/>
</dbReference>
<dbReference type="InterPro" id="IPR009060">
    <property type="entry name" value="UBA-like_sf"/>
</dbReference>
<keyword evidence="5 6" id="KW-0648">Protein biosynthesis</keyword>
<dbReference type="InterPro" id="IPR001816">
    <property type="entry name" value="Transl_elong_EFTs/EF1B"/>
</dbReference>
<dbReference type="EMBL" id="FLLR01000018">
    <property type="protein sequence ID" value="SBO14244.1"/>
    <property type="molecule type" value="Genomic_DNA"/>
</dbReference>
<dbReference type="Gene3D" id="3.30.479.20">
    <property type="entry name" value="Elongation factor Ts, dimerisation domain"/>
    <property type="match status" value="2"/>
</dbReference>
<dbReference type="InterPro" id="IPR036402">
    <property type="entry name" value="EF-Ts_dimer_sf"/>
</dbReference>
<accession>A0A098EDS7</accession>
<dbReference type="InterPro" id="IPR014039">
    <property type="entry name" value="Transl_elong_EFTs/EF1B_dimer"/>
</dbReference>
<comment type="function">
    <text evidence="6">Associates with the EF-Tu.GDP complex and induces the exchange of GDP to GTP. It remains bound to the aminoacyl-tRNA.EF-Tu.GTP complex up to the GTP hydrolysis stage on the ribosome.</text>
</comment>
<evidence type="ECO:0000313" key="9">
    <source>
        <dbReference type="EMBL" id="SBO14244.1"/>
    </source>
</evidence>
<protein>
    <recommendedName>
        <fullName evidence="2 6">Elongation factor Ts</fullName>
        <shortName evidence="6">EF-Ts</shortName>
    </recommendedName>
</protein>
<dbReference type="NCBIfam" id="TIGR00116">
    <property type="entry name" value="tsf"/>
    <property type="match status" value="1"/>
</dbReference>
<evidence type="ECO:0000313" key="10">
    <source>
        <dbReference type="Proteomes" id="UP000055047"/>
    </source>
</evidence>
<evidence type="ECO:0000256" key="1">
    <source>
        <dbReference type="ARBA" id="ARBA00005532"/>
    </source>
</evidence>
<evidence type="ECO:0000256" key="4">
    <source>
        <dbReference type="ARBA" id="ARBA00022768"/>
    </source>
</evidence>
<dbReference type="GO" id="GO:0005737">
    <property type="term" value="C:cytoplasm"/>
    <property type="evidence" value="ECO:0007669"/>
    <property type="project" value="UniProtKB-SubCell"/>
</dbReference>
<dbReference type="Proteomes" id="UP000078419">
    <property type="component" value="Unassembled WGS sequence"/>
</dbReference>
<comment type="subcellular location">
    <subcellularLocation>
        <location evidence="6">Cytoplasm</location>
    </subcellularLocation>
</comment>
<evidence type="ECO:0000259" key="7">
    <source>
        <dbReference type="Pfam" id="PF00889"/>
    </source>
</evidence>
<proteinExistence type="inferred from homology"/>
<sequence>MKIDVEVIKELRQITGAGIGDCKEALESCSGDMDKAREYLREKGLSKAYKKSHRDVADGLVAVFAEGDAGAILKLGSETDFVARNEKFRSLALGLVRGLHGYGAEDLEGFSASSYDGSRVADEIVAAAAVLGENVVLSGVGFVKLSGPGVIGSYVHGMVSEGLGKAAALVVLEGGPHSDELASFAKQLAMHIVAAKPEALSIDTLSSDVVDRERELVARQVEALGKPDSVAQKIIEGRMQKFFEEMVLLEQVFVMDGQTKIRDLLVQKGQSLKHEIRIAAYRLFAIA</sequence>
<dbReference type="SUPFAM" id="SSF46934">
    <property type="entry name" value="UBA-like"/>
    <property type="match status" value="1"/>
</dbReference>
<evidence type="ECO:0000313" key="11">
    <source>
        <dbReference type="Proteomes" id="UP000078419"/>
    </source>
</evidence>
<dbReference type="AlphaFoldDB" id="A0A098EDS7"/>
<dbReference type="Gene3D" id="1.10.286.20">
    <property type="match status" value="1"/>
</dbReference>
<dbReference type="RefSeq" id="WP_049999933.1">
    <property type="nucleotide sequence ID" value="NZ_CCXQ01000013.1"/>
</dbReference>